<dbReference type="PROSITE" id="PS51767">
    <property type="entry name" value="PEPTIDASE_A1"/>
    <property type="match status" value="1"/>
</dbReference>
<accession>A0A427Y2Q7</accession>
<evidence type="ECO:0000313" key="6">
    <source>
        <dbReference type="EMBL" id="RSH85382.1"/>
    </source>
</evidence>
<dbReference type="SUPFAM" id="SSF50630">
    <property type="entry name" value="Acid proteases"/>
    <property type="match status" value="1"/>
</dbReference>
<sequence>MVACLISVALASLALLHLLYAIPIESEPLHVVKLRKIPNKRDGEHPMMAFQRHHNSAIKRMNKMSKSIPLEQAAQLTCVASRAPPPDSFFHERTVQRRRYIEEATELEQRLWFPPTSNSSAGTNKRMWLPPPGSLSSQSSTHDQSDVAQSPGSNESQGNSTSTDGEVVTVTTTITAGTLQSTAGAASASDTSTPQDASAGGANATISDGSAAASASPPTSQKGTSGQVDGAAALKSKNDTGGVSRAGGGASSGNTIGSSSDAAITVLASGSNANGFSNTDAQALTDNSVTSSTSNLITGGLNYEIEANDVGYVATVQIGTPAKDFLILMDSGSGDFWVPSASVQSPTHPRDILISHDSGAAPPSNAATTKLSERTRRSSSFTEASKQTFQVTYGSGAVTGTLCSDTVSIAGMTLQNHAFGVTTQESVQFSSNSVPFDGLMGLSFSKALSQQGVFTPIESLAQSGQVQQAIMGFALGRVGESTSLQLFGESPAVQLLSNKTDGENVGEVVFGSADTSKLDSSTTQSLNVSSSDGFWQVNMPAVTVNNAETSTARQAILDTGAPYTSLEVQNQSSLTDGVGTSLIVAPPADAQAFHAQIQGAQSAGNGMFTIPCTTNAVVTMTFGNAAFQIDPRDLLFQPVSNDLTGDCISAVSAGTVTDDQTWLLGDTFLKNVYFTTNVQTSNVELSARTDTPGVSVSSGGIAASSTTSSGTAAASAAESNRADMKSSVGGGEELSSTPITSRVLIKDFHATMADRISTASTSSAFPLHSPASSASSYTEPLNLSVDPPSEFGLYEIKLFLDLGLVGADWSAQRSSGSLLSGNRNSGISSVAINTQTKSKQTLTASAIPSFGSA</sequence>
<comment type="similarity">
    <text evidence="1">Belongs to the peptidase A1 family.</text>
</comment>
<dbReference type="PANTHER" id="PTHR47966">
    <property type="entry name" value="BETA-SITE APP-CLEAVING ENZYME, ISOFORM A-RELATED"/>
    <property type="match status" value="1"/>
</dbReference>
<evidence type="ECO:0000313" key="7">
    <source>
        <dbReference type="Proteomes" id="UP000279259"/>
    </source>
</evidence>
<feature type="active site" evidence="2">
    <location>
        <position position="330"/>
    </location>
</feature>
<dbReference type="CDD" id="cd05471">
    <property type="entry name" value="pepsin_like"/>
    <property type="match status" value="1"/>
</dbReference>
<keyword evidence="4" id="KW-0732">Signal</keyword>
<feature type="signal peptide" evidence="4">
    <location>
        <begin position="1"/>
        <end position="21"/>
    </location>
</feature>
<evidence type="ECO:0000256" key="2">
    <source>
        <dbReference type="PIRSR" id="PIRSR601461-1"/>
    </source>
</evidence>
<dbReference type="Gene3D" id="2.40.70.10">
    <property type="entry name" value="Acid Proteases"/>
    <property type="match status" value="2"/>
</dbReference>
<dbReference type="InterPro" id="IPR001461">
    <property type="entry name" value="Aspartic_peptidase_A1"/>
</dbReference>
<feature type="compositionally biased region" description="Low complexity" evidence="3">
    <location>
        <begin position="697"/>
        <end position="717"/>
    </location>
</feature>
<dbReference type="PRINTS" id="PR00792">
    <property type="entry name" value="PEPSIN"/>
</dbReference>
<proteinExistence type="inferred from homology"/>
<dbReference type="STRING" id="1890683.A0A427Y2Q7"/>
<gene>
    <name evidence="6" type="ORF">EHS25_004778</name>
</gene>
<feature type="region of interest" description="Disordered" evidence="3">
    <location>
        <begin position="355"/>
        <end position="382"/>
    </location>
</feature>
<evidence type="ECO:0000256" key="1">
    <source>
        <dbReference type="ARBA" id="ARBA00007447"/>
    </source>
</evidence>
<dbReference type="Proteomes" id="UP000279259">
    <property type="component" value="Unassembled WGS sequence"/>
</dbReference>
<feature type="domain" description="Peptidase A1" evidence="5">
    <location>
        <begin position="312"/>
        <end position="686"/>
    </location>
</feature>
<name>A0A427Y2Q7_9TREE</name>
<dbReference type="Pfam" id="PF00026">
    <property type="entry name" value="Asp"/>
    <property type="match status" value="2"/>
</dbReference>
<feature type="region of interest" description="Disordered" evidence="3">
    <location>
        <begin position="688"/>
        <end position="735"/>
    </location>
</feature>
<evidence type="ECO:0000256" key="4">
    <source>
        <dbReference type="SAM" id="SignalP"/>
    </source>
</evidence>
<evidence type="ECO:0000256" key="3">
    <source>
        <dbReference type="SAM" id="MobiDB-lite"/>
    </source>
</evidence>
<dbReference type="GO" id="GO:0006508">
    <property type="term" value="P:proteolysis"/>
    <property type="evidence" value="ECO:0007669"/>
    <property type="project" value="InterPro"/>
</dbReference>
<dbReference type="EMBL" id="RSCD01000020">
    <property type="protein sequence ID" value="RSH85382.1"/>
    <property type="molecule type" value="Genomic_DNA"/>
</dbReference>
<feature type="active site" evidence="2">
    <location>
        <position position="576"/>
    </location>
</feature>
<evidence type="ECO:0000259" key="5">
    <source>
        <dbReference type="PROSITE" id="PS51767"/>
    </source>
</evidence>
<feature type="compositionally biased region" description="Polar residues" evidence="3">
    <location>
        <begin position="147"/>
        <end position="160"/>
    </location>
</feature>
<dbReference type="GO" id="GO:0004190">
    <property type="term" value="F:aspartic-type endopeptidase activity"/>
    <property type="evidence" value="ECO:0007669"/>
    <property type="project" value="InterPro"/>
</dbReference>
<protein>
    <recommendedName>
        <fullName evidence="5">Peptidase A1 domain-containing protein</fullName>
    </recommendedName>
</protein>
<dbReference type="OrthoDB" id="2747330at2759"/>
<reference evidence="6 7" key="1">
    <citation type="submission" date="2018-11" db="EMBL/GenBank/DDBJ databases">
        <title>Genome sequence of Saitozyma podzolica DSM 27192.</title>
        <authorList>
            <person name="Aliyu H."/>
            <person name="Gorte O."/>
            <person name="Ochsenreither K."/>
        </authorList>
    </citation>
    <scope>NUCLEOTIDE SEQUENCE [LARGE SCALE GENOMIC DNA]</scope>
    <source>
        <strain evidence="6 7">DSM 27192</strain>
    </source>
</reference>
<dbReference type="InterPro" id="IPR033121">
    <property type="entry name" value="PEPTIDASE_A1"/>
</dbReference>
<dbReference type="AlphaFoldDB" id="A0A427Y2Q7"/>
<feature type="compositionally biased region" description="Low complexity" evidence="3">
    <location>
        <begin position="204"/>
        <end position="220"/>
    </location>
</feature>
<organism evidence="6 7">
    <name type="scientific">Saitozyma podzolica</name>
    <dbReference type="NCBI Taxonomy" id="1890683"/>
    <lineage>
        <taxon>Eukaryota</taxon>
        <taxon>Fungi</taxon>
        <taxon>Dikarya</taxon>
        <taxon>Basidiomycota</taxon>
        <taxon>Agaricomycotina</taxon>
        <taxon>Tremellomycetes</taxon>
        <taxon>Tremellales</taxon>
        <taxon>Trimorphomycetaceae</taxon>
        <taxon>Saitozyma</taxon>
    </lineage>
</organism>
<feature type="region of interest" description="Disordered" evidence="3">
    <location>
        <begin position="112"/>
        <end position="166"/>
    </location>
</feature>
<feature type="region of interest" description="Disordered" evidence="3">
    <location>
        <begin position="181"/>
        <end position="255"/>
    </location>
</feature>
<dbReference type="InterPro" id="IPR034164">
    <property type="entry name" value="Pepsin-like_dom"/>
</dbReference>
<feature type="chain" id="PRO_5019215542" description="Peptidase A1 domain-containing protein" evidence="4">
    <location>
        <begin position="22"/>
        <end position="853"/>
    </location>
</feature>
<dbReference type="PANTHER" id="PTHR47966:SF75">
    <property type="entry name" value="ENDOPEPTIDASE (CTSD), PUTATIVE (AFU_ORTHOLOGUE AFUA_4G07040)-RELATED"/>
    <property type="match status" value="1"/>
</dbReference>
<dbReference type="InterPro" id="IPR021109">
    <property type="entry name" value="Peptidase_aspartic_dom_sf"/>
</dbReference>
<keyword evidence="7" id="KW-1185">Reference proteome</keyword>
<feature type="compositionally biased region" description="Low complexity" evidence="3">
    <location>
        <begin position="181"/>
        <end position="193"/>
    </location>
</feature>
<comment type="caution">
    <text evidence="6">The sequence shown here is derived from an EMBL/GenBank/DDBJ whole genome shotgun (WGS) entry which is preliminary data.</text>
</comment>